<comment type="function">
    <text evidence="10">Exhibits a very high intrinsic GTPase hydrolysis rate. Involved in the addition of a carboxymethylaminomethyl (cmnm) group at the wobble position (U34) of certain tRNAs, forming tRNA-cmnm(5)s(2)U34.</text>
</comment>
<feature type="binding site" evidence="10">
    <location>
        <begin position="280"/>
        <end position="283"/>
    </location>
    <ligand>
        <name>GTP</name>
        <dbReference type="ChEBI" id="CHEBI:37565"/>
    </ligand>
</feature>
<dbReference type="Gene3D" id="3.30.1360.120">
    <property type="entry name" value="Probable tRNA modification gtpase trme, domain 1"/>
    <property type="match status" value="1"/>
</dbReference>
<evidence type="ECO:0000313" key="13">
    <source>
        <dbReference type="EMBL" id="MBE6834374.1"/>
    </source>
</evidence>
<dbReference type="PANTHER" id="PTHR42714:SF2">
    <property type="entry name" value="TRNA MODIFICATION GTPASE GTPBP3, MITOCHONDRIAL"/>
    <property type="match status" value="1"/>
</dbReference>
<feature type="binding site" evidence="10">
    <location>
        <position position="24"/>
    </location>
    <ligand>
        <name>(6S)-5-formyl-5,6,7,8-tetrahydrofolate</name>
        <dbReference type="ChEBI" id="CHEBI:57457"/>
    </ligand>
</feature>
<keyword evidence="8 10" id="KW-0630">Potassium</keyword>
<accession>A0A928Q3F1</accession>
<dbReference type="Gene3D" id="3.40.50.300">
    <property type="entry name" value="P-loop containing nucleotide triphosphate hydrolases"/>
    <property type="match status" value="1"/>
</dbReference>
<dbReference type="InterPro" id="IPR027417">
    <property type="entry name" value="P-loop_NTPase"/>
</dbReference>
<dbReference type="NCBIfam" id="TIGR00450">
    <property type="entry name" value="mnmE_trmE_thdF"/>
    <property type="match status" value="1"/>
</dbReference>
<comment type="cofactor">
    <cofactor evidence="10">
        <name>K(+)</name>
        <dbReference type="ChEBI" id="CHEBI:29103"/>
    </cofactor>
    <text evidence="10">Binds 1 potassium ion per subunit.</text>
</comment>
<evidence type="ECO:0000256" key="5">
    <source>
        <dbReference type="ARBA" id="ARBA00022741"/>
    </source>
</evidence>
<dbReference type="Pfam" id="PF10396">
    <property type="entry name" value="TrmE_N"/>
    <property type="match status" value="1"/>
</dbReference>
<dbReference type="PANTHER" id="PTHR42714">
    <property type="entry name" value="TRNA MODIFICATION GTPASE GTPBP3"/>
    <property type="match status" value="1"/>
</dbReference>
<evidence type="ECO:0000256" key="10">
    <source>
        <dbReference type="HAMAP-Rule" id="MF_00379"/>
    </source>
</evidence>
<evidence type="ECO:0000256" key="8">
    <source>
        <dbReference type="ARBA" id="ARBA00022958"/>
    </source>
</evidence>
<feature type="binding site" evidence="10">
    <location>
        <position position="130"/>
    </location>
    <ligand>
        <name>(6S)-5-formyl-5,6,7,8-tetrahydrofolate</name>
        <dbReference type="ChEBI" id="CHEBI:57457"/>
    </ligand>
</feature>
<dbReference type="PROSITE" id="PS51709">
    <property type="entry name" value="G_TRME"/>
    <property type="match status" value="1"/>
</dbReference>
<keyword evidence="7 10" id="KW-0460">Magnesium</keyword>
<evidence type="ECO:0000313" key="14">
    <source>
        <dbReference type="Proteomes" id="UP000754750"/>
    </source>
</evidence>
<feature type="binding site" evidence="10">
    <location>
        <position position="261"/>
    </location>
    <ligand>
        <name>Mg(2+)</name>
        <dbReference type="ChEBI" id="CHEBI:18420"/>
    </ligand>
</feature>
<evidence type="ECO:0000256" key="7">
    <source>
        <dbReference type="ARBA" id="ARBA00022842"/>
    </source>
</evidence>
<feature type="domain" description="TrmE-type G" evidence="12">
    <location>
        <begin position="226"/>
        <end position="383"/>
    </location>
</feature>
<dbReference type="GO" id="GO:0003924">
    <property type="term" value="F:GTPase activity"/>
    <property type="evidence" value="ECO:0007669"/>
    <property type="project" value="UniProtKB-UniRule"/>
</dbReference>
<dbReference type="Gene3D" id="1.20.120.430">
    <property type="entry name" value="tRNA modification GTPase MnmE domain 2"/>
    <property type="match status" value="1"/>
</dbReference>
<sequence length="461" mass="49651">MKQNASAIAAISTAQAPGGIGVIRISGPGARQIAGRVFVSARGQNIEEVAGYTALYGWVCRFGSQPEERLDEAVATVFIAPHSYTGEDVVELSCHGGLYLLRRVLDSVLAAGASPAGPGEFTRRAFLNGKMDLTQAESVMQLIGAQGAQALRTARAVREGALYRRIQGSREQLLAIAAHLSAWADYPEEDIPQLDESNLRDSLQGVQDDFTRLLDQFDAGRVLREGVDTVIVGRPNVGKSTLMNLLAGCERSIVTEYAGTTRDIVEETVLLGGVPLRLADTAGLRETDDPVESIGVGRAKDRLSTAQLVLAVFDSSSPLTQEDREMISRLSGTPAIAVINKSDLQQKIDTEYITRQFQQYVYISAKSGDGLAELRQAVEQLLHTADLNPSEGILFTERQRDTARRARECLKEAMDALTGGMTLDAVTVSVESAVSALLELTGERATNEIVDAVFAHFCVGK</sequence>
<dbReference type="HAMAP" id="MF_00379">
    <property type="entry name" value="GTPase_MnmE"/>
    <property type="match status" value="1"/>
</dbReference>
<dbReference type="FunFam" id="3.40.50.300:FF:001376">
    <property type="entry name" value="tRNA modification GTPase MnmE"/>
    <property type="match status" value="1"/>
</dbReference>
<evidence type="ECO:0000256" key="3">
    <source>
        <dbReference type="ARBA" id="ARBA00022694"/>
    </source>
</evidence>
<dbReference type="InterPro" id="IPR027266">
    <property type="entry name" value="TrmE/GcvT-like"/>
</dbReference>
<dbReference type="InterPro" id="IPR006073">
    <property type="entry name" value="GTP-bd"/>
</dbReference>
<evidence type="ECO:0000256" key="4">
    <source>
        <dbReference type="ARBA" id="ARBA00022723"/>
    </source>
</evidence>
<keyword evidence="3 10" id="KW-0819">tRNA processing</keyword>
<dbReference type="InterPro" id="IPR018948">
    <property type="entry name" value="GTP-bd_TrmE_N"/>
</dbReference>
<feature type="binding site" evidence="10">
    <location>
        <position position="240"/>
    </location>
    <ligand>
        <name>Mg(2+)</name>
        <dbReference type="ChEBI" id="CHEBI:18420"/>
    </ligand>
</feature>
<evidence type="ECO:0000259" key="12">
    <source>
        <dbReference type="PROSITE" id="PS51709"/>
    </source>
</evidence>
<evidence type="ECO:0000256" key="11">
    <source>
        <dbReference type="RuleBase" id="RU003313"/>
    </source>
</evidence>
<organism evidence="13 14">
    <name type="scientific">Faecalispora sporosphaeroides</name>
    <dbReference type="NCBI Taxonomy" id="1549"/>
    <lineage>
        <taxon>Bacteria</taxon>
        <taxon>Bacillati</taxon>
        <taxon>Bacillota</taxon>
        <taxon>Clostridia</taxon>
        <taxon>Eubacteriales</taxon>
        <taxon>Oscillospiraceae</taxon>
        <taxon>Faecalispora</taxon>
    </lineage>
</organism>
<dbReference type="EMBL" id="SVNY01000007">
    <property type="protein sequence ID" value="MBE6834374.1"/>
    <property type="molecule type" value="Genomic_DNA"/>
</dbReference>
<comment type="similarity">
    <text evidence="1 10 11">Belongs to the TRAFAC class TrmE-Era-EngA-EngB-Septin-like GTPase superfamily. TrmE GTPase family.</text>
</comment>
<reference evidence="13" key="1">
    <citation type="submission" date="2019-04" db="EMBL/GenBank/DDBJ databases">
        <title>Evolution of Biomass-Degrading Anaerobic Consortia Revealed by Metagenomics.</title>
        <authorList>
            <person name="Peng X."/>
        </authorList>
    </citation>
    <scope>NUCLEOTIDE SEQUENCE</scope>
    <source>
        <strain evidence="13">SIG551</strain>
    </source>
</reference>
<dbReference type="InterPro" id="IPR005225">
    <property type="entry name" value="Small_GTP-bd"/>
</dbReference>
<keyword evidence="9 10" id="KW-0342">GTP-binding</keyword>
<proteinExistence type="inferred from homology"/>
<keyword evidence="5 10" id="KW-0547">Nucleotide-binding</keyword>
<dbReference type="NCBIfam" id="TIGR00231">
    <property type="entry name" value="small_GTP"/>
    <property type="match status" value="1"/>
</dbReference>
<keyword evidence="2 10" id="KW-0963">Cytoplasm</keyword>
<dbReference type="InterPro" id="IPR025867">
    <property type="entry name" value="MnmE_helical"/>
</dbReference>
<evidence type="ECO:0000256" key="1">
    <source>
        <dbReference type="ARBA" id="ARBA00011043"/>
    </source>
</evidence>
<dbReference type="InterPro" id="IPR031168">
    <property type="entry name" value="G_TrmE"/>
</dbReference>
<gene>
    <name evidence="10 13" type="primary">mnmE</name>
    <name evidence="10" type="synonym">trmE</name>
    <name evidence="13" type="ORF">E7512_12505</name>
</gene>
<comment type="caution">
    <text evidence="10">Lacks conserved residue(s) required for the propagation of feature annotation.</text>
</comment>
<dbReference type="GO" id="GO:0002098">
    <property type="term" value="P:tRNA wobble uridine modification"/>
    <property type="evidence" value="ECO:0007669"/>
    <property type="project" value="TreeGrafter"/>
</dbReference>
<comment type="subunit">
    <text evidence="10">Homodimer. Heterotetramer of two MnmE and two MnmG subunits.</text>
</comment>
<comment type="subcellular location">
    <subcellularLocation>
        <location evidence="10">Cytoplasm</location>
    </subcellularLocation>
</comment>
<keyword evidence="6 10" id="KW-0378">Hydrolase</keyword>
<dbReference type="InterPro" id="IPR027368">
    <property type="entry name" value="MnmE_dom2"/>
</dbReference>
<dbReference type="Proteomes" id="UP000754750">
    <property type="component" value="Unassembled WGS sequence"/>
</dbReference>
<dbReference type="GO" id="GO:0030488">
    <property type="term" value="P:tRNA methylation"/>
    <property type="evidence" value="ECO:0007669"/>
    <property type="project" value="TreeGrafter"/>
</dbReference>
<dbReference type="EC" id="3.6.-.-" evidence="10"/>
<dbReference type="InterPro" id="IPR004520">
    <property type="entry name" value="GTPase_MnmE"/>
</dbReference>
<feature type="binding site" evidence="10">
    <location>
        <begin position="255"/>
        <end position="261"/>
    </location>
    <ligand>
        <name>GTP</name>
        <dbReference type="ChEBI" id="CHEBI:37565"/>
    </ligand>
</feature>
<feature type="binding site" evidence="10">
    <location>
        <position position="91"/>
    </location>
    <ligand>
        <name>(6S)-5-formyl-5,6,7,8-tetrahydrofolate</name>
        <dbReference type="ChEBI" id="CHEBI:57457"/>
    </ligand>
</feature>
<dbReference type="SUPFAM" id="SSF52540">
    <property type="entry name" value="P-loop containing nucleoside triphosphate hydrolases"/>
    <property type="match status" value="1"/>
</dbReference>
<dbReference type="GO" id="GO:0046872">
    <property type="term" value="F:metal ion binding"/>
    <property type="evidence" value="ECO:0007669"/>
    <property type="project" value="UniProtKB-KW"/>
</dbReference>
<dbReference type="Pfam" id="PF12631">
    <property type="entry name" value="MnmE_helical"/>
    <property type="match status" value="1"/>
</dbReference>
<dbReference type="RefSeq" id="WP_326840853.1">
    <property type="nucleotide sequence ID" value="NZ_SVNY01000007.1"/>
</dbReference>
<dbReference type="AlphaFoldDB" id="A0A928Q3F1"/>
<comment type="caution">
    <text evidence="13">The sequence shown here is derived from an EMBL/GenBank/DDBJ whole genome shotgun (WGS) entry which is preliminary data.</text>
</comment>
<protein>
    <recommendedName>
        <fullName evidence="10">tRNA modification GTPase MnmE</fullName>
        <ecNumber evidence="10">3.6.-.-</ecNumber>
    </recommendedName>
</protein>
<evidence type="ECO:0000256" key="9">
    <source>
        <dbReference type="ARBA" id="ARBA00023134"/>
    </source>
</evidence>
<name>A0A928Q3F1_9FIRM</name>
<dbReference type="Pfam" id="PF01926">
    <property type="entry name" value="MMR_HSR1"/>
    <property type="match status" value="1"/>
</dbReference>
<dbReference type="GO" id="GO:0005829">
    <property type="term" value="C:cytosol"/>
    <property type="evidence" value="ECO:0007669"/>
    <property type="project" value="TreeGrafter"/>
</dbReference>
<dbReference type="CDD" id="cd04164">
    <property type="entry name" value="trmE"/>
    <property type="match status" value="1"/>
</dbReference>
<dbReference type="CDD" id="cd14858">
    <property type="entry name" value="TrmE_N"/>
    <property type="match status" value="1"/>
</dbReference>
<keyword evidence="4 10" id="KW-0479">Metal-binding</keyword>
<dbReference type="GO" id="GO:0005525">
    <property type="term" value="F:GTP binding"/>
    <property type="evidence" value="ECO:0007669"/>
    <property type="project" value="UniProtKB-UniRule"/>
</dbReference>
<feature type="binding site" evidence="10">
    <location>
        <position position="461"/>
    </location>
    <ligand>
        <name>(6S)-5-formyl-5,6,7,8-tetrahydrofolate</name>
        <dbReference type="ChEBI" id="CHEBI:57457"/>
    </ligand>
</feature>
<evidence type="ECO:0000256" key="2">
    <source>
        <dbReference type="ARBA" id="ARBA00022490"/>
    </source>
</evidence>
<evidence type="ECO:0000256" key="6">
    <source>
        <dbReference type="ARBA" id="ARBA00022801"/>
    </source>
</evidence>
<feature type="binding site" evidence="10">
    <location>
        <begin position="236"/>
        <end position="241"/>
    </location>
    <ligand>
        <name>GTP</name>
        <dbReference type="ChEBI" id="CHEBI:37565"/>
    </ligand>
</feature>